<organism evidence="19 20">
    <name type="scientific">Monopterus albus</name>
    <name type="common">Swamp eel</name>
    <dbReference type="NCBI Taxonomy" id="43700"/>
    <lineage>
        <taxon>Eukaryota</taxon>
        <taxon>Metazoa</taxon>
        <taxon>Chordata</taxon>
        <taxon>Craniata</taxon>
        <taxon>Vertebrata</taxon>
        <taxon>Euteleostomi</taxon>
        <taxon>Actinopterygii</taxon>
        <taxon>Neopterygii</taxon>
        <taxon>Teleostei</taxon>
        <taxon>Neoteleostei</taxon>
        <taxon>Acanthomorphata</taxon>
        <taxon>Anabantaria</taxon>
        <taxon>Synbranchiformes</taxon>
        <taxon>Synbranchidae</taxon>
        <taxon>Monopterus</taxon>
    </lineage>
</organism>
<keyword evidence="10" id="KW-0106">Calcium</keyword>
<dbReference type="Gene3D" id="2.60.40.150">
    <property type="entry name" value="C2 domain"/>
    <property type="match status" value="3"/>
</dbReference>
<evidence type="ECO:0000256" key="3">
    <source>
        <dbReference type="ARBA" id="ARBA00005867"/>
    </source>
</evidence>
<dbReference type="FunFam" id="2.60.40.150:FF:000114">
    <property type="entry name" value="Extended synaptotagmin 3"/>
    <property type="match status" value="1"/>
</dbReference>
<keyword evidence="14" id="KW-0472">Membrane</keyword>
<dbReference type="PRINTS" id="PR00360">
    <property type="entry name" value="C2DOMAIN"/>
</dbReference>
<dbReference type="InterPro" id="IPR035892">
    <property type="entry name" value="C2_domain_sf"/>
</dbReference>
<dbReference type="GO" id="GO:0006869">
    <property type="term" value="P:lipid transport"/>
    <property type="evidence" value="ECO:0007669"/>
    <property type="project" value="UniProtKB-KW"/>
</dbReference>
<keyword evidence="13" id="KW-0446">Lipid-binding</keyword>
<dbReference type="GO" id="GO:0035091">
    <property type="term" value="F:phosphatidylinositol binding"/>
    <property type="evidence" value="ECO:0007669"/>
    <property type="project" value="TreeGrafter"/>
</dbReference>
<dbReference type="GO" id="GO:0031210">
    <property type="term" value="F:phosphatidylcholine binding"/>
    <property type="evidence" value="ECO:0007669"/>
    <property type="project" value="TreeGrafter"/>
</dbReference>
<dbReference type="GO" id="GO:0005886">
    <property type="term" value="C:plasma membrane"/>
    <property type="evidence" value="ECO:0007669"/>
    <property type="project" value="UniProtKB-SubCell"/>
</dbReference>
<evidence type="ECO:0000256" key="11">
    <source>
        <dbReference type="ARBA" id="ARBA00022989"/>
    </source>
</evidence>
<sequence>MIVTWWKKNSKHKDAQTGAAIEFVDNETTAINKELQSALQMVTWVNFSDVEKADWINKVVEQAWPFFGMYMEKLLKENIQPVIRLSNAALKMFTFTKIHFGNRPFRITGIKAYTHEVDQREVVLDMYISYEGDVDINAVVKPPITAGVKQIKLKGMLRVILDPLIGQAPLVGGVTFFFIRCPTLEITWTGATSILDSPAFGSFSEETILGIIASLMVLPNRMCFPLIDQVKMDHMRFPLPCGVVRVHVLEARDLVAKDTYMMGLVKGKSDPYAKLRVGDRLFKTKTIKQNLNPVWNEVYEFVVHQAPGQELELELYDEDTDKDDFLGKYNLDFGEVRREKEIDQWFTLEGIANGEVHLKLQWLSLQTDSSLLKESADGLACAMLAVYLDNASNLPKHREITERQKQEKHGKHAKEPQLTKRTPLPNSIVEFSIDENVQKSKVVYASKDPVWEQGFNFFVRNVKTQQLIVQVKESEKKTLLGSLNLPLTRFLNTSNMTLDQRFQLERSGANSQIKLKAILRILTVDKPKPKDVSSPPQVKQQQKGQANQATNGSVPTASVATSSSPALSSTNNVITQAAAPAQSLAPVRAADSQNGSNDGFSSHSRGQTSESGRSPPSASSIRRYDSKSLLSDNSIASSRFDISDGASYPEAIRKHKGSFGEIHLTVRYATLRNKLIILVNACRNLFPCSQNGTDSYVRLYLLPDQTWRHRKRTHVKRKTVDPEYNDKFDFDVTLEEAQTRKLDVAVKNNKMFHTRERKDIGMVLLDLSQLDLVKGVTDWYELTLPGLKTMT</sequence>
<dbReference type="InterPro" id="IPR031468">
    <property type="entry name" value="SMP_LBD"/>
</dbReference>
<evidence type="ECO:0000256" key="16">
    <source>
        <dbReference type="SAM" id="MobiDB-lite"/>
    </source>
</evidence>
<comment type="similarity">
    <text evidence="3">Belongs to the extended synaptotagmin family.</text>
</comment>
<evidence type="ECO:0000256" key="8">
    <source>
        <dbReference type="ARBA" id="ARBA00022737"/>
    </source>
</evidence>
<dbReference type="Pfam" id="PF00168">
    <property type="entry name" value="C2"/>
    <property type="match status" value="3"/>
</dbReference>
<feature type="domain" description="C2" evidence="17">
    <location>
        <begin position="658"/>
        <end position="780"/>
    </location>
</feature>
<evidence type="ECO:0000256" key="1">
    <source>
        <dbReference type="ARBA" id="ARBA00004202"/>
    </source>
</evidence>
<dbReference type="GO" id="GO:0061817">
    <property type="term" value="P:endoplasmic reticulum-plasma membrane tethering"/>
    <property type="evidence" value="ECO:0007669"/>
    <property type="project" value="InterPro"/>
</dbReference>
<feature type="compositionally biased region" description="Polar residues" evidence="16">
    <location>
        <begin position="591"/>
        <end position="608"/>
    </location>
</feature>
<dbReference type="GO" id="GO:0005509">
    <property type="term" value="F:calcium ion binding"/>
    <property type="evidence" value="ECO:0007669"/>
    <property type="project" value="TreeGrafter"/>
</dbReference>
<dbReference type="PROSITE" id="PS51847">
    <property type="entry name" value="SMP"/>
    <property type="match status" value="1"/>
</dbReference>
<dbReference type="SMART" id="SM00239">
    <property type="entry name" value="C2"/>
    <property type="match status" value="3"/>
</dbReference>
<evidence type="ECO:0000256" key="13">
    <source>
        <dbReference type="ARBA" id="ARBA00023121"/>
    </source>
</evidence>
<dbReference type="InterPro" id="IPR037752">
    <property type="entry name" value="C2C_KIAA1228"/>
</dbReference>
<feature type="compositionally biased region" description="Low complexity" evidence="16">
    <location>
        <begin position="609"/>
        <end position="621"/>
    </location>
</feature>
<comment type="subcellular location">
    <subcellularLocation>
        <location evidence="1">Cell membrane</location>
        <topology evidence="1">Peripheral membrane protein</topology>
    </subcellularLocation>
    <subcellularLocation>
        <location evidence="2">Endoplasmic reticulum membrane</location>
        <topology evidence="2">Multi-pass membrane protein</topology>
    </subcellularLocation>
</comment>
<dbReference type="GO" id="GO:0005789">
    <property type="term" value="C:endoplasmic reticulum membrane"/>
    <property type="evidence" value="ECO:0007669"/>
    <property type="project" value="UniProtKB-SubCell"/>
</dbReference>
<dbReference type="InterPro" id="IPR039010">
    <property type="entry name" value="Synaptotagmin_SMP"/>
</dbReference>
<feature type="region of interest" description="Disordered" evidence="16">
    <location>
        <begin position="526"/>
        <end position="567"/>
    </location>
</feature>
<evidence type="ECO:0000256" key="4">
    <source>
        <dbReference type="ARBA" id="ARBA00022448"/>
    </source>
</evidence>
<keyword evidence="7" id="KW-0479">Metal-binding</keyword>
<dbReference type="AlphaFoldDB" id="A0A3Q3KH48"/>
<dbReference type="CDD" id="cd04030">
    <property type="entry name" value="C2C_KIAA1228"/>
    <property type="match status" value="1"/>
</dbReference>
<keyword evidence="6" id="KW-0812">Transmembrane</keyword>
<dbReference type="GO" id="GO:0008429">
    <property type="term" value="F:phosphatidylethanolamine binding"/>
    <property type="evidence" value="ECO:0007669"/>
    <property type="project" value="TreeGrafter"/>
</dbReference>
<dbReference type="PANTHER" id="PTHR45761">
    <property type="entry name" value="EXTENDED SYNAPTOTAGMIN-LIKE PROTEIN 2, ISOFORM C"/>
    <property type="match status" value="1"/>
</dbReference>
<dbReference type="Proteomes" id="UP000261600">
    <property type="component" value="Unplaced"/>
</dbReference>
<evidence type="ECO:0000259" key="18">
    <source>
        <dbReference type="PROSITE" id="PS51847"/>
    </source>
</evidence>
<dbReference type="PROSITE" id="PS50004">
    <property type="entry name" value="C2"/>
    <property type="match status" value="3"/>
</dbReference>
<dbReference type="FunFam" id="2.60.40.150:FF:000093">
    <property type="entry name" value="Extended synaptotagmin 3"/>
    <property type="match status" value="1"/>
</dbReference>
<evidence type="ECO:0000256" key="6">
    <source>
        <dbReference type="ARBA" id="ARBA00022692"/>
    </source>
</evidence>
<dbReference type="STRING" id="43700.ENSMALP00000032880"/>
<dbReference type="CDD" id="cd04050">
    <property type="entry name" value="C2B_Synaptotagmin-like"/>
    <property type="match status" value="1"/>
</dbReference>
<keyword evidence="20" id="KW-1185">Reference proteome</keyword>
<evidence type="ECO:0000256" key="5">
    <source>
        <dbReference type="ARBA" id="ARBA00022475"/>
    </source>
</evidence>
<evidence type="ECO:0000256" key="2">
    <source>
        <dbReference type="ARBA" id="ARBA00004477"/>
    </source>
</evidence>
<evidence type="ECO:0000259" key="17">
    <source>
        <dbReference type="PROSITE" id="PS50004"/>
    </source>
</evidence>
<reference evidence="19" key="1">
    <citation type="submission" date="2025-08" db="UniProtKB">
        <authorList>
            <consortium name="Ensembl"/>
        </authorList>
    </citation>
    <scope>IDENTIFICATION</scope>
</reference>
<dbReference type="FunFam" id="2.60.40.150:FF:000025">
    <property type="entry name" value="Extended synaptotagmin 2"/>
    <property type="match status" value="1"/>
</dbReference>
<keyword evidence="8" id="KW-0677">Repeat</keyword>
<dbReference type="Pfam" id="PF17047">
    <property type="entry name" value="SMP_LBD"/>
    <property type="match status" value="1"/>
</dbReference>
<dbReference type="GO" id="GO:0005544">
    <property type="term" value="F:calcium-dependent phospholipid binding"/>
    <property type="evidence" value="ECO:0007669"/>
    <property type="project" value="TreeGrafter"/>
</dbReference>
<dbReference type="PANTHER" id="PTHR45761:SF4">
    <property type="entry name" value="EXTENDED SYNAPTOTAGMIN-3"/>
    <property type="match status" value="1"/>
</dbReference>
<evidence type="ECO:0000256" key="15">
    <source>
        <dbReference type="ARBA" id="ARBA00069840"/>
    </source>
</evidence>
<evidence type="ECO:0000256" key="9">
    <source>
        <dbReference type="ARBA" id="ARBA00022824"/>
    </source>
</evidence>
<feature type="domain" description="SMP-LTD" evidence="18">
    <location>
        <begin position="49"/>
        <end position="227"/>
    </location>
</feature>
<keyword evidence="9" id="KW-0256">Endoplasmic reticulum</keyword>
<keyword evidence="5" id="KW-1003">Cell membrane</keyword>
<feature type="domain" description="C2" evidence="17">
    <location>
        <begin position="364"/>
        <end position="506"/>
    </location>
</feature>
<dbReference type="SUPFAM" id="SSF49562">
    <property type="entry name" value="C2 domain (Calcium/lipid-binding domain, CaLB)"/>
    <property type="match status" value="3"/>
</dbReference>
<evidence type="ECO:0000256" key="12">
    <source>
        <dbReference type="ARBA" id="ARBA00023055"/>
    </source>
</evidence>
<dbReference type="Ensembl" id="ENSMALT00000033442.1">
    <property type="protein sequence ID" value="ENSMALP00000032880.1"/>
    <property type="gene ID" value="ENSMALG00000022616.1"/>
</dbReference>
<evidence type="ECO:0000256" key="10">
    <source>
        <dbReference type="ARBA" id="ARBA00022837"/>
    </source>
</evidence>
<protein>
    <recommendedName>
        <fullName evidence="15">Extended synaptotagmin-3</fullName>
    </recommendedName>
</protein>
<dbReference type="InterPro" id="IPR037749">
    <property type="entry name" value="Ext_Synaptotagmin_C2B"/>
</dbReference>
<evidence type="ECO:0000256" key="14">
    <source>
        <dbReference type="ARBA" id="ARBA00023136"/>
    </source>
</evidence>
<reference evidence="19" key="2">
    <citation type="submission" date="2025-09" db="UniProtKB">
        <authorList>
            <consortium name="Ensembl"/>
        </authorList>
    </citation>
    <scope>IDENTIFICATION</scope>
</reference>
<evidence type="ECO:0000313" key="20">
    <source>
        <dbReference type="Proteomes" id="UP000261600"/>
    </source>
</evidence>
<dbReference type="InterPro" id="IPR037733">
    <property type="entry name" value="Ext_Synaptotagmin_C2A"/>
</dbReference>
<evidence type="ECO:0000256" key="7">
    <source>
        <dbReference type="ARBA" id="ARBA00022723"/>
    </source>
</evidence>
<keyword evidence="4" id="KW-0813">Transport</keyword>
<keyword evidence="11" id="KW-1133">Transmembrane helix</keyword>
<name>A0A3Q3KH48_MONAL</name>
<evidence type="ECO:0000313" key="19">
    <source>
        <dbReference type="Ensembl" id="ENSMALP00000032880.1"/>
    </source>
</evidence>
<dbReference type="CDD" id="cd08391">
    <property type="entry name" value="C2A_C2C_Synaptotagmin_like"/>
    <property type="match status" value="1"/>
</dbReference>
<dbReference type="InterPro" id="IPR051634">
    <property type="entry name" value="Extended_Synaptotagmin"/>
</dbReference>
<feature type="region of interest" description="Disordered" evidence="16">
    <location>
        <begin position="584"/>
        <end position="625"/>
    </location>
</feature>
<feature type="domain" description="C2" evidence="17">
    <location>
        <begin position="226"/>
        <end position="346"/>
    </location>
</feature>
<accession>A0A3Q3KH48</accession>
<proteinExistence type="inferred from homology"/>
<dbReference type="InterPro" id="IPR000008">
    <property type="entry name" value="C2_dom"/>
</dbReference>
<keyword evidence="12" id="KW-0445">Lipid transport</keyword>
<feature type="compositionally biased region" description="Low complexity" evidence="16">
    <location>
        <begin position="532"/>
        <end position="567"/>
    </location>
</feature>